<proteinExistence type="predicted"/>
<organism evidence="1 2">
    <name type="scientific">Panicum virgatum</name>
    <name type="common">Blackwell switchgrass</name>
    <dbReference type="NCBI Taxonomy" id="38727"/>
    <lineage>
        <taxon>Eukaryota</taxon>
        <taxon>Viridiplantae</taxon>
        <taxon>Streptophyta</taxon>
        <taxon>Embryophyta</taxon>
        <taxon>Tracheophyta</taxon>
        <taxon>Spermatophyta</taxon>
        <taxon>Magnoliopsida</taxon>
        <taxon>Liliopsida</taxon>
        <taxon>Poales</taxon>
        <taxon>Poaceae</taxon>
        <taxon>PACMAD clade</taxon>
        <taxon>Panicoideae</taxon>
        <taxon>Panicodae</taxon>
        <taxon>Paniceae</taxon>
        <taxon>Panicinae</taxon>
        <taxon>Panicum</taxon>
        <taxon>Panicum sect. Hiantes</taxon>
    </lineage>
</organism>
<protein>
    <submittedName>
        <fullName evidence="1">Uncharacterized protein</fullName>
    </submittedName>
</protein>
<dbReference type="AlphaFoldDB" id="A0A8T0PPT6"/>
<evidence type="ECO:0000313" key="2">
    <source>
        <dbReference type="Proteomes" id="UP000823388"/>
    </source>
</evidence>
<sequence>MGGKKERKEGNYWHEITESYEAVYKTHHLWFPPPTNTNSLFGSWIKSFSFRLRNQILIGAAAKSKPNSCLQVIFRSTHLIRSWAILSKEEEKEALKRGCQSLEVNAMDFYKNAGWNILKRIKN</sequence>
<evidence type="ECO:0000313" key="1">
    <source>
        <dbReference type="EMBL" id="KAG2562948.1"/>
    </source>
</evidence>
<keyword evidence="2" id="KW-1185">Reference proteome</keyword>
<accession>A0A8T0PPT6</accession>
<dbReference type="EMBL" id="CM029051">
    <property type="protein sequence ID" value="KAG2562948.1"/>
    <property type="molecule type" value="Genomic_DNA"/>
</dbReference>
<comment type="caution">
    <text evidence="1">The sequence shown here is derived from an EMBL/GenBank/DDBJ whole genome shotgun (WGS) entry which is preliminary data.</text>
</comment>
<gene>
    <name evidence="1" type="ORF">PVAP13_8KG305250</name>
</gene>
<name>A0A8T0PPT6_PANVG</name>
<reference evidence="1" key="1">
    <citation type="submission" date="2020-05" db="EMBL/GenBank/DDBJ databases">
        <title>WGS assembly of Panicum virgatum.</title>
        <authorList>
            <person name="Lovell J.T."/>
            <person name="Jenkins J."/>
            <person name="Shu S."/>
            <person name="Juenger T.E."/>
            <person name="Schmutz J."/>
        </authorList>
    </citation>
    <scope>NUCLEOTIDE SEQUENCE</scope>
    <source>
        <strain evidence="1">AP13</strain>
    </source>
</reference>
<dbReference type="Proteomes" id="UP000823388">
    <property type="component" value="Chromosome 8K"/>
</dbReference>